<name>A0ABD0JWV2_9CAEN</name>
<dbReference type="Proteomes" id="UP001519460">
    <property type="component" value="Unassembled WGS sequence"/>
</dbReference>
<dbReference type="Gene3D" id="1.10.418.10">
    <property type="entry name" value="Calponin-like domain"/>
    <property type="match status" value="1"/>
</dbReference>
<gene>
    <name evidence="4" type="ORF">BaRGS_00029573</name>
</gene>
<dbReference type="Pfam" id="PF00307">
    <property type="entry name" value="CH"/>
    <property type="match status" value="1"/>
</dbReference>
<dbReference type="PROSITE" id="PS50021">
    <property type="entry name" value="CH"/>
    <property type="match status" value="1"/>
</dbReference>
<keyword evidence="5" id="KW-1185">Reference proteome</keyword>
<dbReference type="AlphaFoldDB" id="A0ABD0JWV2"/>
<dbReference type="InterPro" id="IPR036872">
    <property type="entry name" value="CH_dom_sf"/>
</dbReference>
<sequence length="197" mass="22055">MATRPRGYGLTAEVNRKILEKYDVNLEQEARLWIEDVIGEELVPGSDRNQPLGHDKFHEVLKDGLVLCRLINALKPGSVKKMNKAKANFFMMENIGNFLKAATDYGLPVHDQFHTAALFERTNMTQVVNTLHALGRAAQKNGYQGRTIGVKESAYNPRNFSEDKLREGQTIIGLQMGTNRGANQHGLNFGKSRSITD</sequence>
<dbReference type="PROSITE" id="PS01052">
    <property type="entry name" value="CALPONIN_1"/>
    <property type="match status" value="1"/>
</dbReference>
<protein>
    <recommendedName>
        <fullName evidence="2">Transgelin</fullName>
    </recommendedName>
</protein>
<dbReference type="InterPro" id="IPR050606">
    <property type="entry name" value="Calponin-like"/>
</dbReference>
<proteinExistence type="inferred from homology"/>
<dbReference type="EMBL" id="JACVVK020000308">
    <property type="protein sequence ID" value="KAK7479229.1"/>
    <property type="molecule type" value="Genomic_DNA"/>
</dbReference>
<organism evidence="4 5">
    <name type="scientific">Batillaria attramentaria</name>
    <dbReference type="NCBI Taxonomy" id="370345"/>
    <lineage>
        <taxon>Eukaryota</taxon>
        <taxon>Metazoa</taxon>
        <taxon>Spiralia</taxon>
        <taxon>Lophotrochozoa</taxon>
        <taxon>Mollusca</taxon>
        <taxon>Gastropoda</taxon>
        <taxon>Caenogastropoda</taxon>
        <taxon>Sorbeoconcha</taxon>
        <taxon>Cerithioidea</taxon>
        <taxon>Batillariidae</taxon>
        <taxon>Batillaria</taxon>
    </lineage>
</organism>
<dbReference type="InterPro" id="IPR003096">
    <property type="entry name" value="SM22_calponin"/>
</dbReference>
<dbReference type="PRINTS" id="PR00888">
    <property type="entry name" value="SM22CALPONIN"/>
</dbReference>
<accession>A0ABD0JWV2</accession>
<evidence type="ECO:0000313" key="5">
    <source>
        <dbReference type="Proteomes" id="UP001519460"/>
    </source>
</evidence>
<evidence type="ECO:0000256" key="1">
    <source>
        <dbReference type="ARBA" id="ARBA00009631"/>
    </source>
</evidence>
<feature type="domain" description="Calponin-homology (CH)" evidence="3">
    <location>
        <begin position="24"/>
        <end position="138"/>
    </location>
</feature>
<dbReference type="SMART" id="SM00033">
    <property type="entry name" value="CH"/>
    <property type="match status" value="1"/>
</dbReference>
<evidence type="ECO:0000313" key="4">
    <source>
        <dbReference type="EMBL" id="KAK7479229.1"/>
    </source>
</evidence>
<dbReference type="Pfam" id="PF00402">
    <property type="entry name" value="Calponin"/>
    <property type="match status" value="1"/>
</dbReference>
<comment type="caution">
    <text evidence="4">The sequence shown here is derived from an EMBL/GenBank/DDBJ whole genome shotgun (WGS) entry which is preliminary data.</text>
</comment>
<dbReference type="PANTHER" id="PTHR47385">
    <property type="entry name" value="CALPONIN"/>
    <property type="match status" value="1"/>
</dbReference>
<evidence type="ECO:0000259" key="3">
    <source>
        <dbReference type="PROSITE" id="PS50021"/>
    </source>
</evidence>
<comment type="similarity">
    <text evidence="1 2">Belongs to the calponin family.</text>
</comment>
<reference evidence="4 5" key="1">
    <citation type="journal article" date="2023" name="Sci. Data">
        <title>Genome assembly of the Korean intertidal mud-creeper Batillaria attramentaria.</title>
        <authorList>
            <person name="Patra A.K."/>
            <person name="Ho P.T."/>
            <person name="Jun S."/>
            <person name="Lee S.J."/>
            <person name="Kim Y."/>
            <person name="Won Y.J."/>
        </authorList>
    </citation>
    <scope>NUCLEOTIDE SEQUENCE [LARGE SCALE GENOMIC DNA]</scope>
    <source>
        <strain evidence="4">Wonlab-2016</strain>
    </source>
</reference>
<dbReference type="InterPro" id="IPR001715">
    <property type="entry name" value="CH_dom"/>
</dbReference>
<evidence type="ECO:0000256" key="2">
    <source>
        <dbReference type="RuleBase" id="RU361224"/>
    </source>
</evidence>
<dbReference type="SUPFAM" id="SSF47576">
    <property type="entry name" value="Calponin-homology domain, CH-domain"/>
    <property type="match status" value="1"/>
</dbReference>
<dbReference type="PANTHER" id="PTHR47385:SF14">
    <property type="entry name" value="TRANSGELIN"/>
    <property type="match status" value="1"/>
</dbReference>
<dbReference type="InterPro" id="IPR000557">
    <property type="entry name" value="Calponin_repeat"/>
</dbReference>
<dbReference type="PROSITE" id="PS51122">
    <property type="entry name" value="CALPONIN_2"/>
    <property type="match status" value="1"/>
</dbReference>